<dbReference type="PANTHER" id="PTHR30469">
    <property type="entry name" value="MULTIDRUG RESISTANCE PROTEIN MDTA"/>
    <property type="match status" value="1"/>
</dbReference>
<dbReference type="Gene3D" id="2.40.420.20">
    <property type="match status" value="1"/>
</dbReference>
<feature type="domain" description="Multidrug resistance protein MdtA-like C-terminal permuted SH3" evidence="4">
    <location>
        <begin position="440"/>
        <end position="499"/>
    </location>
</feature>
<feature type="transmembrane region" description="Helical" evidence="3">
    <location>
        <begin position="35"/>
        <end position="54"/>
    </location>
</feature>
<protein>
    <submittedName>
        <fullName evidence="5">Multidrug resistance protein MdtA</fullName>
    </submittedName>
</protein>
<keyword evidence="6" id="KW-1185">Reference proteome</keyword>
<evidence type="ECO:0000313" key="6">
    <source>
        <dbReference type="Proteomes" id="UP001416858"/>
    </source>
</evidence>
<dbReference type="Proteomes" id="UP001416858">
    <property type="component" value="Unassembled WGS sequence"/>
</dbReference>
<evidence type="ECO:0000259" key="4">
    <source>
        <dbReference type="Pfam" id="PF25967"/>
    </source>
</evidence>
<reference evidence="5 6" key="1">
    <citation type="submission" date="2024-02" db="EMBL/GenBank/DDBJ databases">
        <title>Rhodopirellula caenicola NBRC 110016.</title>
        <authorList>
            <person name="Ichikawa N."/>
            <person name="Katano-Makiyama Y."/>
            <person name="Hidaka K."/>
        </authorList>
    </citation>
    <scope>NUCLEOTIDE SEQUENCE [LARGE SCALE GENOMIC DNA]</scope>
    <source>
        <strain evidence="5 6">NBRC 110016</strain>
    </source>
</reference>
<dbReference type="InterPro" id="IPR058627">
    <property type="entry name" value="MdtA-like_C"/>
</dbReference>
<dbReference type="Pfam" id="PF25967">
    <property type="entry name" value="RND-MFP_C"/>
    <property type="match status" value="1"/>
</dbReference>
<gene>
    <name evidence="5" type="primary">mdtA_11</name>
    <name evidence="5" type="ORF">Rcae01_05087</name>
</gene>
<dbReference type="Gene3D" id="2.40.30.170">
    <property type="match status" value="1"/>
</dbReference>
<keyword evidence="3" id="KW-1133">Transmembrane helix</keyword>
<keyword evidence="3" id="KW-0812">Transmembrane</keyword>
<evidence type="ECO:0000256" key="2">
    <source>
        <dbReference type="SAM" id="MobiDB-lite"/>
    </source>
</evidence>
<keyword evidence="3" id="KW-0472">Membrane</keyword>
<feature type="region of interest" description="Disordered" evidence="2">
    <location>
        <begin position="1"/>
        <end position="25"/>
    </location>
</feature>
<comment type="caution">
    <text evidence="5">The sequence shown here is derived from an EMBL/GenBank/DDBJ whole genome shotgun (WGS) entry which is preliminary data.</text>
</comment>
<dbReference type="Gene3D" id="1.10.287.470">
    <property type="entry name" value="Helix hairpin bin"/>
    <property type="match status" value="1"/>
</dbReference>
<sequence length="518" mass="56036">MTRSQLDLSQLAMDRSPRGETQPARSQRKRWVSRYVVPIGILVGFVILLGAAAGRRLMPRPSVTVVPVIVKRTELQPSGTPLFQAAGWIEPRPTAIRVAALATGVIESLLVVEGQQVTKGEPIANLIAIDAELSVEQARNSLAIREGELSRAIAERDAAKIRLNNPVHLQVPLADAQSRLANAKTELAKLPFLIEAAEAQVKYTLSSMQGKQAAESAIAGRVVRQSESEYAAAKANLQELQQRVPNIEHEVDALQGKVDALQQQLELLVEERRQLQEAEAKVASAIGMRDEAKLRLRQAELTLQRNTVLAPMDGRILSLIASPGTRVTGLDGPSGQGTSTVVEMYDPERLQVRADVRLEDVPMVTRGQSVEIKTASSDAVIHGRVLQTTSSANIQKNTLEVKVELIDPPATVSPEMLVTATFLSPAIAEPSSESLQSERVFVPKQLVQSNDTGSFVWIVDFDERAQQRSVEIGSPTADGLVEIQAGLNVTDKLIATGLDDLEPGTHVVVRGEAQSIGN</sequence>
<dbReference type="Gene3D" id="2.40.50.100">
    <property type="match status" value="1"/>
</dbReference>
<feature type="coiled-coil region" evidence="1">
    <location>
        <begin position="223"/>
        <end position="295"/>
    </location>
</feature>
<dbReference type="EMBL" id="BAABRO010000015">
    <property type="protein sequence ID" value="GAA5509587.1"/>
    <property type="molecule type" value="Genomic_DNA"/>
</dbReference>
<evidence type="ECO:0000256" key="3">
    <source>
        <dbReference type="SAM" id="Phobius"/>
    </source>
</evidence>
<evidence type="ECO:0000313" key="5">
    <source>
        <dbReference type="EMBL" id="GAA5509587.1"/>
    </source>
</evidence>
<dbReference type="RefSeq" id="WP_345686772.1">
    <property type="nucleotide sequence ID" value="NZ_BAABRO010000015.1"/>
</dbReference>
<proteinExistence type="predicted"/>
<accession>A0ABP9W0D7</accession>
<name>A0ABP9W0D7_9BACT</name>
<organism evidence="5 6">
    <name type="scientific">Novipirellula caenicola</name>
    <dbReference type="NCBI Taxonomy" id="1536901"/>
    <lineage>
        <taxon>Bacteria</taxon>
        <taxon>Pseudomonadati</taxon>
        <taxon>Planctomycetota</taxon>
        <taxon>Planctomycetia</taxon>
        <taxon>Pirellulales</taxon>
        <taxon>Pirellulaceae</taxon>
        <taxon>Novipirellula</taxon>
    </lineage>
</organism>
<dbReference type="SUPFAM" id="SSF111369">
    <property type="entry name" value="HlyD-like secretion proteins"/>
    <property type="match status" value="1"/>
</dbReference>
<keyword evidence="1" id="KW-0175">Coiled coil</keyword>
<dbReference type="PANTHER" id="PTHR30469:SF15">
    <property type="entry name" value="HLYD FAMILY OF SECRETION PROTEINS"/>
    <property type="match status" value="1"/>
</dbReference>
<evidence type="ECO:0000256" key="1">
    <source>
        <dbReference type="SAM" id="Coils"/>
    </source>
</evidence>